<sequence length="225" mass="24770">MRRKAEAESLLPLDAEQWDNPRVRVSNELGRGNYRAARFAIKVNLGTSISIGLFFWILCLVLGQRVAYLFTSDKHVIGEVSNLVVLLAFTVLLNSVQPVLSGVAIGSGRQGMVAWLNVVSYYIVGVPVGVGFAYIAGFGVKGIWIGMLIGSTMQTIWLGTVIWRTNWEEQVEKASERMNTWLIRKPEEMANGSMTQPLGGSNEEQKPVPLLIDSASKSSARQQSI</sequence>
<dbReference type="EMBL" id="CM042888">
    <property type="protein sequence ID" value="KAI4325584.1"/>
    <property type="molecule type" value="Genomic_DNA"/>
</dbReference>
<reference evidence="2" key="1">
    <citation type="journal article" date="2023" name="Front. Plant Sci.">
        <title>Chromosomal-level genome assembly of Melastoma candidum provides insights into trichome evolution.</title>
        <authorList>
            <person name="Zhong Y."/>
            <person name="Wu W."/>
            <person name="Sun C."/>
            <person name="Zou P."/>
            <person name="Liu Y."/>
            <person name="Dai S."/>
            <person name="Zhou R."/>
        </authorList>
    </citation>
    <scope>NUCLEOTIDE SEQUENCE [LARGE SCALE GENOMIC DNA]</scope>
</reference>
<accession>A0ACB9MQD9</accession>
<keyword evidence="2" id="KW-1185">Reference proteome</keyword>
<comment type="caution">
    <text evidence="1">The sequence shown here is derived from an EMBL/GenBank/DDBJ whole genome shotgun (WGS) entry which is preliminary data.</text>
</comment>
<protein>
    <submittedName>
        <fullName evidence="1">Uncharacterized protein</fullName>
    </submittedName>
</protein>
<evidence type="ECO:0000313" key="1">
    <source>
        <dbReference type="EMBL" id="KAI4325584.1"/>
    </source>
</evidence>
<organism evidence="1 2">
    <name type="scientific">Melastoma candidum</name>
    <dbReference type="NCBI Taxonomy" id="119954"/>
    <lineage>
        <taxon>Eukaryota</taxon>
        <taxon>Viridiplantae</taxon>
        <taxon>Streptophyta</taxon>
        <taxon>Embryophyta</taxon>
        <taxon>Tracheophyta</taxon>
        <taxon>Spermatophyta</taxon>
        <taxon>Magnoliopsida</taxon>
        <taxon>eudicotyledons</taxon>
        <taxon>Gunneridae</taxon>
        <taxon>Pentapetalae</taxon>
        <taxon>rosids</taxon>
        <taxon>malvids</taxon>
        <taxon>Myrtales</taxon>
        <taxon>Melastomataceae</taxon>
        <taxon>Melastomatoideae</taxon>
        <taxon>Melastomateae</taxon>
        <taxon>Melastoma</taxon>
    </lineage>
</organism>
<evidence type="ECO:0000313" key="2">
    <source>
        <dbReference type="Proteomes" id="UP001057402"/>
    </source>
</evidence>
<gene>
    <name evidence="1" type="ORF">MLD38_030969</name>
</gene>
<dbReference type="Proteomes" id="UP001057402">
    <property type="component" value="Chromosome 9"/>
</dbReference>
<name>A0ACB9MQD9_9MYRT</name>
<proteinExistence type="predicted"/>